<keyword evidence="2" id="KW-0378">Hydrolase</keyword>
<accession>A0A6J7G6P9</accession>
<dbReference type="AlphaFoldDB" id="A0A6J7G6P9"/>
<dbReference type="Pfam" id="PF20789">
    <property type="entry name" value="4HBT_3C"/>
    <property type="match status" value="1"/>
</dbReference>
<evidence type="ECO:0000259" key="4">
    <source>
        <dbReference type="Pfam" id="PF20789"/>
    </source>
</evidence>
<dbReference type="Gene3D" id="2.40.160.210">
    <property type="entry name" value="Acyl-CoA thioesterase, double hotdog domain"/>
    <property type="match status" value="1"/>
</dbReference>
<name>A0A6J7G6P9_9ZZZZ</name>
<dbReference type="InterPro" id="IPR049450">
    <property type="entry name" value="ACOT8-like_C"/>
</dbReference>
<dbReference type="EMBL" id="CAFBMO010000010">
    <property type="protein sequence ID" value="CAB4899733.1"/>
    <property type="molecule type" value="Genomic_DNA"/>
</dbReference>
<organism evidence="6">
    <name type="scientific">freshwater metagenome</name>
    <dbReference type="NCBI Taxonomy" id="449393"/>
    <lineage>
        <taxon>unclassified sequences</taxon>
        <taxon>metagenomes</taxon>
        <taxon>ecological metagenomes</taxon>
    </lineage>
</organism>
<dbReference type="EMBL" id="CAEZVB010000007">
    <property type="protein sequence ID" value="CAB4615069.1"/>
    <property type="molecule type" value="Genomic_DNA"/>
</dbReference>
<evidence type="ECO:0000313" key="5">
    <source>
        <dbReference type="EMBL" id="CAB4615069.1"/>
    </source>
</evidence>
<reference evidence="6" key="1">
    <citation type="submission" date="2020-05" db="EMBL/GenBank/DDBJ databases">
        <authorList>
            <person name="Chiriac C."/>
            <person name="Salcher M."/>
            <person name="Ghai R."/>
            <person name="Kavagutti S V."/>
        </authorList>
    </citation>
    <scope>NUCLEOTIDE SEQUENCE</scope>
</reference>
<dbReference type="GO" id="GO:0005782">
    <property type="term" value="C:peroxisomal matrix"/>
    <property type="evidence" value="ECO:0007669"/>
    <property type="project" value="UniProtKB-SubCell"/>
</dbReference>
<dbReference type="GO" id="GO:0006637">
    <property type="term" value="P:acyl-CoA metabolic process"/>
    <property type="evidence" value="ECO:0007669"/>
    <property type="project" value="InterPro"/>
</dbReference>
<feature type="domain" description="Acyl-CoA thioesterase-like N-terminal HotDog" evidence="3">
    <location>
        <begin position="34"/>
        <end position="110"/>
    </location>
</feature>
<dbReference type="Pfam" id="PF13622">
    <property type="entry name" value="4HBT_3"/>
    <property type="match status" value="1"/>
</dbReference>
<evidence type="ECO:0000259" key="3">
    <source>
        <dbReference type="Pfam" id="PF13622"/>
    </source>
</evidence>
<dbReference type="PANTHER" id="PTHR11066:SF34">
    <property type="entry name" value="ACYL-COENZYME A THIOESTERASE 8"/>
    <property type="match status" value="1"/>
</dbReference>
<dbReference type="CDD" id="cd03444">
    <property type="entry name" value="Thioesterase_II_repeat1"/>
    <property type="match status" value="1"/>
</dbReference>
<dbReference type="InterPro" id="IPR049449">
    <property type="entry name" value="TesB_ACOT8-like_N"/>
</dbReference>
<dbReference type="PANTHER" id="PTHR11066">
    <property type="entry name" value="ACYL-COA THIOESTERASE"/>
    <property type="match status" value="1"/>
</dbReference>
<protein>
    <submittedName>
        <fullName evidence="6">Unannotated protein</fullName>
    </submittedName>
</protein>
<proteinExistence type="inferred from homology"/>
<evidence type="ECO:0000256" key="1">
    <source>
        <dbReference type="ARBA" id="ARBA00006538"/>
    </source>
</evidence>
<evidence type="ECO:0000313" key="6">
    <source>
        <dbReference type="EMBL" id="CAB4899733.1"/>
    </source>
</evidence>
<evidence type="ECO:0000256" key="2">
    <source>
        <dbReference type="ARBA" id="ARBA00022801"/>
    </source>
</evidence>
<dbReference type="InterPro" id="IPR003703">
    <property type="entry name" value="Acyl_CoA_thio"/>
</dbReference>
<dbReference type="SUPFAM" id="SSF54637">
    <property type="entry name" value="Thioesterase/thiol ester dehydrase-isomerase"/>
    <property type="match status" value="2"/>
</dbReference>
<dbReference type="GO" id="GO:0009062">
    <property type="term" value="P:fatty acid catabolic process"/>
    <property type="evidence" value="ECO:0007669"/>
    <property type="project" value="TreeGrafter"/>
</dbReference>
<dbReference type="InterPro" id="IPR042171">
    <property type="entry name" value="Acyl-CoA_hotdog"/>
</dbReference>
<gene>
    <name evidence="5" type="ORF">UFOPK1908_00319</name>
    <name evidence="6" type="ORF">UFOPK3576_00392</name>
</gene>
<feature type="domain" description="Acyl-CoA thioesterase-like C-terminal" evidence="4">
    <location>
        <begin position="149"/>
        <end position="257"/>
    </location>
</feature>
<comment type="similarity">
    <text evidence="1">Belongs to the C/M/P thioester hydrolase family.</text>
</comment>
<dbReference type="InterPro" id="IPR029069">
    <property type="entry name" value="HotDog_dom_sf"/>
</dbReference>
<dbReference type="GO" id="GO:0047617">
    <property type="term" value="F:fatty acyl-CoA hydrolase activity"/>
    <property type="evidence" value="ECO:0007669"/>
    <property type="project" value="InterPro"/>
</dbReference>
<dbReference type="CDD" id="cd03445">
    <property type="entry name" value="Thioesterase_II_repeat2"/>
    <property type="match status" value="1"/>
</dbReference>
<sequence length="265" mass="29329">MEIKKPALLDLLALEEPARDVFRASTVFADPMNLYGGQVAAQALRAAGMTVDKDRAAPHSMHCYFLRAGDPLKPVDYFVHRDRDGRSYSARTVSAMQEGREILIMSASFHVTESGPDAQGSTLPVLPKPGEAELKVIDARTCDIDFLEASGKSEGDMIRQVWTKAAVDLGDDPLLHACIVTYISDMFTGLFTLVPRRNDVALSSLDHAIWFLRPAKADDWMFMQLQGESLNDGRGLYSGEMFDSDGAMIAKLMQESLFRPRAPKR</sequence>